<sequence>METSAALTRFIAQRRDKAEPGERPTDGEGNSLSCADVFPQYLAFELDAPGKLSFAVSGIGHAMGACLGPQLDTPFAALAPILTPGGARYLVPGVRLK</sequence>
<name>A0A0J5ZXY6_BURCE</name>
<dbReference type="AlphaFoldDB" id="A0A0J5ZXY6"/>
<dbReference type="EMBL" id="LDWR01000021">
    <property type="protein sequence ID" value="KML58250.1"/>
    <property type="molecule type" value="Genomic_DNA"/>
</dbReference>
<dbReference type="PATRIC" id="fig|292.27.peg.2617"/>
<dbReference type="Proteomes" id="UP000036338">
    <property type="component" value="Unassembled WGS sequence"/>
</dbReference>
<reference evidence="2 3" key="1">
    <citation type="submission" date="2015-05" db="EMBL/GenBank/DDBJ databases">
        <title>Draft genome of Burkholderia cepacia LK29.</title>
        <authorList>
            <person name="Chan X.Y."/>
        </authorList>
    </citation>
    <scope>NUCLEOTIDE SEQUENCE [LARGE SCALE GENOMIC DNA]</scope>
    <source>
        <strain evidence="2 3">LK29</strain>
    </source>
</reference>
<evidence type="ECO:0000313" key="3">
    <source>
        <dbReference type="Proteomes" id="UP000036338"/>
    </source>
</evidence>
<evidence type="ECO:0000256" key="1">
    <source>
        <dbReference type="SAM" id="MobiDB-lite"/>
    </source>
</evidence>
<feature type="compositionally biased region" description="Basic and acidic residues" evidence="1">
    <location>
        <begin position="13"/>
        <end position="26"/>
    </location>
</feature>
<accession>A0A0J5ZXY6</accession>
<protein>
    <submittedName>
        <fullName evidence="2">Uncharacterized protein</fullName>
    </submittedName>
</protein>
<organism evidence="2 3">
    <name type="scientific">Burkholderia cepacia</name>
    <name type="common">Pseudomonas cepacia</name>
    <dbReference type="NCBI Taxonomy" id="292"/>
    <lineage>
        <taxon>Bacteria</taxon>
        <taxon>Pseudomonadati</taxon>
        <taxon>Pseudomonadota</taxon>
        <taxon>Betaproteobacteria</taxon>
        <taxon>Burkholderiales</taxon>
        <taxon>Burkholderiaceae</taxon>
        <taxon>Burkholderia</taxon>
        <taxon>Burkholderia cepacia complex</taxon>
    </lineage>
</organism>
<proteinExistence type="predicted"/>
<comment type="caution">
    <text evidence="2">The sequence shown here is derived from an EMBL/GenBank/DDBJ whole genome shotgun (WGS) entry which is preliminary data.</text>
</comment>
<feature type="region of interest" description="Disordered" evidence="1">
    <location>
        <begin position="11"/>
        <end position="31"/>
    </location>
</feature>
<gene>
    <name evidence="2" type="ORF">VL15_13650</name>
</gene>
<dbReference type="RefSeq" id="WP_048246138.1">
    <property type="nucleotide sequence ID" value="NZ_LDWR01000021.1"/>
</dbReference>
<evidence type="ECO:0000313" key="2">
    <source>
        <dbReference type="EMBL" id="KML58250.1"/>
    </source>
</evidence>